<gene>
    <name evidence="3" type="ORF">BSOLF_2221</name>
</gene>
<proteinExistence type="predicted"/>
<name>A0A2R6Y311_9BACL</name>
<evidence type="ECO:0000313" key="3">
    <source>
        <dbReference type="EMBL" id="PTQ57070.1"/>
    </source>
</evidence>
<organism evidence="3 4">
    <name type="scientific">Candidatus Carbonibacillus altaicus</name>
    <dbReference type="NCBI Taxonomy" id="2163959"/>
    <lineage>
        <taxon>Bacteria</taxon>
        <taxon>Bacillati</taxon>
        <taxon>Bacillota</taxon>
        <taxon>Bacilli</taxon>
        <taxon>Bacillales</taxon>
        <taxon>Candidatus Carbonibacillus</taxon>
    </lineage>
</organism>
<feature type="region of interest" description="Disordered" evidence="1">
    <location>
        <begin position="41"/>
        <end position="72"/>
    </location>
</feature>
<comment type="caution">
    <text evidence="3">The sequence shown here is derived from an EMBL/GenBank/DDBJ whole genome shotgun (WGS) entry which is preliminary data.</text>
</comment>
<evidence type="ECO:0000256" key="2">
    <source>
        <dbReference type="SAM" id="Phobius"/>
    </source>
</evidence>
<dbReference type="AlphaFoldDB" id="A0A2R6Y311"/>
<reference evidence="4" key="1">
    <citation type="journal article" date="2018" name="Sci. Rep.">
        <title>Lignite coal burning seam in the remote Altai Mountains harbors a hydrogen-driven thermophilic microbial community.</title>
        <authorList>
            <person name="Kadnikov V.V."/>
            <person name="Mardanov A.V."/>
            <person name="Ivasenko D.A."/>
            <person name="Antsiferov D.V."/>
            <person name="Beletsky A.V."/>
            <person name="Karnachuk O.V."/>
            <person name="Ravin N.V."/>
        </authorList>
    </citation>
    <scope>NUCLEOTIDE SEQUENCE [LARGE SCALE GENOMIC DNA]</scope>
</reference>
<keyword evidence="2" id="KW-0812">Transmembrane</keyword>
<keyword evidence="2" id="KW-1133">Transmembrane helix</keyword>
<keyword evidence="2" id="KW-0472">Membrane</keyword>
<dbReference type="EMBL" id="PEBX01000013">
    <property type="protein sequence ID" value="PTQ57070.1"/>
    <property type="molecule type" value="Genomic_DNA"/>
</dbReference>
<accession>A0A2R6Y311</accession>
<sequence length="72" mass="8173">MPQQRSKQDQFLALLGTIFSLGGSLTGLIVAWGSLQLALRKKKKRKKDVTKHVPSRLGRKKSTRTKKRRGRT</sequence>
<protein>
    <submittedName>
        <fullName evidence="3">Uncharacterized protein</fullName>
    </submittedName>
</protein>
<dbReference type="Proteomes" id="UP000244338">
    <property type="component" value="Unassembled WGS sequence"/>
</dbReference>
<feature type="transmembrane region" description="Helical" evidence="2">
    <location>
        <begin position="12"/>
        <end position="39"/>
    </location>
</feature>
<evidence type="ECO:0000256" key="1">
    <source>
        <dbReference type="SAM" id="MobiDB-lite"/>
    </source>
</evidence>
<evidence type="ECO:0000313" key="4">
    <source>
        <dbReference type="Proteomes" id="UP000244338"/>
    </source>
</evidence>